<evidence type="ECO:0000256" key="2">
    <source>
        <dbReference type="ARBA" id="ARBA00022553"/>
    </source>
</evidence>
<evidence type="ECO:0000256" key="6">
    <source>
        <dbReference type="ARBA" id="ARBA00022967"/>
    </source>
</evidence>
<dbReference type="EMBL" id="JMCG01000002">
    <property type="protein sequence ID" value="KGK08811.1"/>
    <property type="molecule type" value="Genomic_DNA"/>
</dbReference>
<dbReference type="AlphaFoldDB" id="A0A099LN44"/>
<gene>
    <name evidence="9" type="primary">rnfG</name>
    <name evidence="11" type="ORF">EA26_16420</name>
</gene>
<comment type="subunit">
    <text evidence="9">The complex is composed of six subunits: RnfA, RnfB, RnfC, RnfD, RnfE and RnfG.</text>
</comment>
<evidence type="ECO:0000256" key="4">
    <source>
        <dbReference type="ARBA" id="ARBA00022643"/>
    </source>
</evidence>
<evidence type="ECO:0000256" key="3">
    <source>
        <dbReference type="ARBA" id="ARBA00022630"/>
    </source>
</evidence>
<protein>
    <recommendedName>
        <fullName evidence="9">Ion-translocating oxidoreductase complex subunit G</fullName>
        <ecNumber evidence="9">7.-.-.-</ecNumber>
    </recommendedName>
    <alternativeName>
        <fullName evidence="9">Rnf electron transport complex subunit G</fullName>
    </alternativeName>
</protein>
<proteinExistence type="inferred from homology"/>
<dbReference type="GeneID" id="43684662"/>
<evidence type="ECO:0000256" key="7">
    <source>
        <dbReference type="ARBA" id="ARBA00022982"/>
    </source>
</evidence>
<evidence type="ECO:0000256" key="1">
    <source>
        <dbReference type="ARBA" id="ARBA00022448"/>
    </source>
</evidence>
<comment type="similarity">
    <text evidence="9">Belongs to the RnfG family.</text>
</comment>
<keyword evidence="9" id="KW-0997">Cell inner membrane</keyword>
<dbReference type="eggNOG" id="COG4659">
    <property type="taxonomic scope" value="Bacteria"/>
</dbReference>
<evidence type="ECO:0000256" key="9">
    <source>
        <dbReference type="HAMAP-Rule" id="MF_00479"/>
    </source>
</evidence>
<keyword evidence="3 9" id="KW-0285">Flavoprotein</keyword>
<sequence>MINAIRHNGLTLAIFACVTTGLVAVTQYFTKDQIKRQEQAQLSSVLNQVIPKQMHDNLLFESCILLTNPALGTDKAMPAYLATLNGEPTAIAIESIAPDGYNGAIKIITGIDNTGTVLATRVLSHQETPGLGDKIDLRVSDWISSFSGKQLNESNYDRWKVRKDGGDFDQFTGATITPRAVVKAVRNTVEFVNANRQQLLTQPLNCGENSHE</sequence>
<dbReference type="STRING" id="29495.EA26_16420"/>
<feature type="modified residue" description="FMN phosphoryl threonine" evidence="9">
    <location>
        <position position="175"/>
    </location>
</feature>
<dbReference type="GO" id="GO:0009055">
    <property type="term" value="F:electron transfer activity"/>
    <property type="evidence" value="ECO:0007669"/>
    <property type="project" value="InterPro"/>
</dbReference>
<dbReference type="InterPro" id="IPR010209">
    <property type="entry name" value="Ion_transpt_RnfG/RsxG"/>
</dbReference>
<keyword evidence="8 9" id="KW-1133">Transmembrane helix</keyword>
<dbReference type="RefSeq" id="WP_039429938.1">
    <property type="nucleotide sequence ID" value="NZ_CP061845.1"/>
</dbReference>
<dbReference type="EC" id="7.-.-.-" evidence="9"/>
<dbReference type="PANTHER" id="PTHR36118:SF1">
    <property type="entry name" value="ION-TRANSLOCATING OXIDOREDUCTASE COMPLEX SUBUNIT G"/>
    <property type="match status" value="1"/>
</dbReference>
<keyword evidence="7 9" id="KW-0249">Electron transport</keyword>
<dbReference type="InterPro" id="IPR007329">
    <property type="entry name" value="FMN-bd"/>
</dbReference>
<dbReference type="SMART" id="SM00900">
    <property type="entry name" value="FMN_bind"/>
    <property type="match status" value="1"/>
</dbReference>
<reference evidence="11 12" key="1">
    <citation type="submission" date="2014-04" db="EMBL/GenBank/DDBJ databases">
        <title>Genome sequencing of Vibrio navarrensis strains.</title>
        <authorList>
            <person name="Gladney L.M."/>
            <person name="Katz L.S."/>
            <person name="Marino-Ramirez L."/>
            <person name="Jordan I.K."/>
        </authorList>
    </citation>
    <scope>NUCLEOTIDE SEQUENCE [LARGE SCALE GENOMIC DNA]</scope>
    <source>
        <strain evidence="11 12">ATCC 51183</strain>
    </source>
</reference>
<evidence type="ECO:0000256" key="5">
    <source>
        <dbReference type="ARBA" id="ARBA00022692"/>
    </source>
</evidence>
<comment type="caution">
    <text evidence="11">The sequence shown here is derived from an EMBL/GenBank/DDBJ whole genome shotgun (WGS) entry which is preliminary data.</text>
</comment>
<dbReference type="PANTHER" id="PTHR36118">
    <property type="entry name" value="ION-TRANSLOCATING OXIDOREDUCTASE COMPLEX SUBUNIT G"/>
    <property type="match status" value="1"/>
</dbReference>
<evidence type="ECO:0000259" key="10">
    <source>
        <dbReference type="SMART" id="SM00900"/>
    </source>
</evidence>
<dbReference type="Proteomes" id="UP000029994">
    <property type="component" value="Unassembled WGS sequence"/>
</dbReference>
<evidence type="ECO:0000256" key="8">
    <source>
        <dbReference type="ARBA" id="ARBA00022989"/>
    </source>
</evidence>
<keyword evidence="5 9" id="KW-0812">Transmembrane</keyword>
<comment type="function">
    <text evidence="9">Part of a membrane-bound complex that couples electron transfer with translocation of ions across the membrane.</text>
</comment>
<dbReference type="HAMAP" id="MF_00479">
    <property type="entry name" value="RsxG_RnfG"/>
    <property type="match status" value="1"/>
</dbReference>
<keyword evidence="1 9" id="KW-0813">Transport</keyword>
<dbReference type="PROSITE" id="PS51257">
    <property type="entry name" value="PROKAR_LIPOPROTEIN"/>
    <property type="match status" value="1"/>
</dbReference>
<comment type="subcellular location">
    <subcellularLocation>
        <location evidence="9">Cell inner membrane</location>
        <topology evidence="9">Single-pass membrane protein</topology>
    </subcellularLocation>
</comment>
<dbReference type="PIRSF" id="PIRSF006091">
    <property type="entry name" value="E_trnsport_RnfG"/>
    <property type="match status" value="1"/>
</dbReference>
<organism evidence="11 12">
    <name type="scientific">Vibrio navarrensis</name>
    <dbReference type="NCBI Taxonomy" id="29495"/>
    <lineage>
        <taxon>Bacteria</taxon>
        <taxon>Pseudomonadati</taxon>
        <taxon>Pseudomonadota</taxon>
        <taxon>Gammaproteobacteria</taxon>
        <taxon>Vibrionales</taxon>
        <taxon>Vibrionaceae</taxon>
        <taxon>Vibrio</taxon>
    </lineage>
</organism>
<dbReference type="NCBIfam" id="NF002519">
    <property type="entry name" value="PRK01908.1"/>
    <property type="match status" value="1"/>
</dbReference>
<keyword evidence="9" id="KW-1003">Cell membrane</keyword>
<comment type="cofactor">
    <cofactor evidence="9">
        <name>FMN</name>
        <dbReference type="ChEBI" id="CHEBI:58210"/>
    </cofactor>
</comment>
<dbReference type="NCBIfam" id="TIGR01947">
    <property type="entry name" value="rnfG"/>
    <property type="match status" value="1"/>
</dbReference>
<name>A0A099LN44_9VIBR</name>
<dbReference type="Pfam" id="PF04205">
    <property type="entry name" value="FMN_bind"/>
    <property type="match status" value="1"/>
</dbReference>
<keyword evidence="6 9" id="KW-1278">Translocase</keyword>
<keyword evidence="12" id="KW-1185">Reference proteome</keyword>
<dbReference type="GO" id="GO:0022900">
    <property type="term" value="P:electron transport chain"/>
    <property type="evidence" value="ECO:0007669"/>
    <property type="project" value="UniProtKB-UniRule"/>
</dbReference>
<accession>A0A099LN44</accession>
<evidence type="ECO:0000313" key="11">
    <source>
        <dbReference type="EMBL" id="KGK08811.1"/>
    </source>
</evidence>
<dbReference type="GO" id="GO:0010181">
    <property type="term" value="F:FMN binding"/>
    <property type="evidence" value="ECO:0007669"/>
    <property type="project" value="InterPro"/>
</dbReference>
<dbReference type="GO" id="GO:0005886">
    <property type="term" value="C:plasma membrane"/>
    <property type="evidence" value="ECO:0007669"/>
    <property type="project" value="UniProtKB-SubCell"/>
</dbReference>
<keyword evidence="2 9" id="KW-0597">Phosphoprotein</keyword>
<evidence type="ECO:0000313" key="12">
    <source>
        <dbReference type="Proteomes" id="UP000029994"/>
    </source>
</evidence>
<keyword evidence="9" id="KW-0472">Membrane</keyword>
<keyword evidence="4 9" id="KW-0288">FMN</keyword>
<feature type="domain" description="FMN-binding" evidence="10">
    <location>
        <begin position="100"/>
        <end position="192"/>
    </location>
</feature>